<keyword evidence="5" id="KW-0479">Metal-binding</keyword>
<dbReference type="EMBL" id="JAWQEG010003521">
    <property type="protein sequence ID" value="KAK3865801.1"/>
    <property type="molecule type" value="Genomic_DNA"/>
</dbReference>
<sequence length="405" mass="44125">MAQYQALIFLSLILLVAGNDCIWDTSTSFPDISPLMLDSDLEMILPVMEGETSIVKVAEGSNITLVCPGSSINAIQLVSAVATCIGDTQVRINDKTYSLKELGCLKTPKPSIKKKVGNCGVDGTDELHAIGFKIAPFVFYELVRVCFDGTAQTTLYTDHVLRGAHIAAKEVTPGRPGFKTGSGFFSVSMSRIYTKKSQLALMVKLLGSETLASTIINGRKQLYFSKGHMSPDADFVTEALQDATYFYINALPQWQAFNNGNWKQLEFATRTLAEEMGSDLRIYSGGWGVLQLPDVNNNPVDIYLGLTDGEQVVPAPALTWKVVHDEKTGRAVAIIGVNNPHITSIPDTICPNICKSLEWVTFAVTELEDGYTYCCTVDDLRKAVPYVPDIGTVKLLASPTSGCRK</sequence>
<organism evidence="8 9">
    <name type="scientific">Petrolisthes cinctipes</name>
    <name type="common">Flat porcelain crab</name>
    <dbReference type="NCBI Taxonomy" id="88211"/>
    <lineage>
        <taxon>Eukaryota</taxon>
        <taxon>Metazoa</taxon>
        <taxon>Ecdysozoa</taxon>
        <taxon>Arthropoda</taxon>
        <taxon>Crustacea</taxon>
        <taxon>Multicrustacea</taxon>
        <taxon>Malacostraca</taxon>
        <taxon>Eumalacostraca</taxon>
        <taxon>Eucarida</taxon>
        <taxon>Decapoda</taxon>
        <taxon>Pleocyemata</taxon>
        <taxon>Anomura</taxon>
        <taxon>Galatheoidea</taxon>
        <taxon>Porcellanidae</taxon>
        <taxon>Petrolisthes</taxon>
    </lineage>
</organism>
<evidence type="ECO:0000256" key="2">
    <source>
        <dbReference type="ARBA" id="ARBA00022722"/>
    </source>
</evidence>
<evidence type="ECO:0000256" key="4">
    <source>
        <dbReference type="PIRSR" id="PIRSR640255-1"/>
    </source>
</evidence>
<dbReference type="AlphaFoldDB" id="A0AAE1F2I0"/>
<evidence type="ECO:0000313" key="9">
    <source>
        <dbReference type="Proteomes" id="UP001286313"/>
    </source>
</evidence>
<keyword evidence="9" id="KW-1185">Reference proteome</keyword>
<evidence type="ECO:0000256" key="5">
    <source>
        <dbReference type="PIRSR" id="PIRSR640255-2"/>
    </source>
</evidence>
<keyword evidence="6" id="KW-0732">Signal</keyword>
<name>A0AAE1F2I0_PETCI</name>
<dbReference type="FunFam" id="3.40.570.10:FF:000007">
    <property type="entry name" value="Alkaline nuclease"/>
    <property type="match status" value="1"/>
</dbReference>
<evidence type="ECO:0000256" key="6">
    <source>
        <dbReference type="SAM" id="SignalP"/>
    </source>
</evidence>
<evidence type="ECO:0000259" key="7">
    <source>
        <dbReference type="SMART" id="SM00892"/>
    </source>
</evidence>
<dbReference type="GO" id="GO:0005743">
    <property type="term" value="C:mitochondrial inner membrane"/>
    <property type="evidence" value="ECO:0007669"/>
    <property type="project" value="TreeGrafter"/>
</dbReference>
<dbReference type="GO" id="GO:0005634">
    <property type="term" value="C:nucleus"/>
    <property type="evidence" value="ECO:0007669"/>
    <property type="project" value="TreeGrafter"/>
</dbReference>
<dbReference type="Gene3D" id="3.40.570.10">
    <property type="entry name" value="Extracellular Endonuclease, subunit A"/>
    <property type="match status" value="1"/>
</dbReference>
<dbReference type="GO" id="GO:0000014">
    <property type="term" value="F:single-stranded DNA endodeoxyribonuclease activity"/>
    <property type="evidence" value="ECO:0007669"/>
    <property type="project" value="TreeGrafter"/>
</dbReference>
<keyword evidence="3" id="KW-0255">Endonuclease</keyword>
<dbReference type="InterPro" id="IPR040255">
    <property type="entry name" value="Non-specific_endonuclease"/>
</dbReference>
<dbReference type="GO" id="GO:0003676">
    <property type="term" value="F:nucleic acid binding"/>
    <property type="evidence" value="ECO:0007669"/>
    <property type="project" value="InterPro"/>
</dbReference>
<dbReference type="GO" id="GO:0046872">
    <property type="term" value="F:metal ion binding"/>
    <property type="evidence" value="ECO:0007669"/>
    <property type="project" value="UniProtKB-KW"/>
</dbReference>
<dbReference type="SMART" id="SM00892">
    <property type="entry name" value="Endonuclease_NS"/>
    <property type="match status" value="1"/>
</dbReference>
<proteinExistence type="inferred from homology"/>
<dbReference type="CDD" id="cd00091">
    <property type="entry name" value="NUC"/>
    <property type="match status" value="1"/>
</dbReference>
<dbReference type="InterPro" id="IPR044925">
    <property type="entry name" value="His-Me_finger_sf"/>
</dbReference>
<protein>
    <recommendedName>
        <fullName evidence="7">DNA/RNA non-specific endonuclease/pyrophosphatase/phosphodiesterase domain-containing protein</fullName>
    </recommendedName>
</protein>
<dbReference type="InterPro" id="IPR001604">
    <property type="entry name" value="Endo_G_ENPP1-like_dom"/>
</dbReference>
<dbReference type="SUPFAM" id="SSF54060">
    <property type="entry name" value="His-Me finger endonucleases"/>
    <property type="match status" value="1"/>
</dbReference>
<dbReference type="Proteomes" id="UP001286313">
    <property type="component" value="Unassembled WGS sequence"/>
</dbReference>
<dbReference type="PANTHER" id="PTHR13966">
    <property type="entry name" value="ENDONUCLEASE RELATED"/>
    <property type="match status" value="1"/>
</dbReference>
<gene>
    <name evidence="8" type="ORF">Pcinc_028621</name>
</gene>
<accession>A0AAE1F2I0</accession>
<evidence type="ECO:0000313" key="8">
    <source>
        <dbReference type="EMBL" id="KAK3865801.1"/>
    </source>
</evidence>
<dbReference type="InterPro" id="IPR044929">
    <property type="entry name" value="DNA/RNA_non-sp_Endonuclease_sf"/>
</dbReference>
<feature type="active site" description="Proton acceptor" evidence="4">
    <location>
        <position position="228"/>
    </location>
</feature>
<keyword evidence="2" id="KW-0540">Nuclease</keyword>
<dbReference type="GO" id="GO:0004521">
    <property type="term" value="F:RNA endonuclease activity"/>
    <property type="evidence" value="ECO:0007669"/>
    <property type="project" value="TreeGrafter"/>
</dbReference>
<evidence type="ECO:0000256" key="1">
    <source>
        <dbReference type="ARBA" id="ARBA00010052"/>
    </source>
</evidence>
<comment type="similarity">
    <text evidence="1">Belongs to the DNA/RNA non-specific endonuclease family.</text>
</comment>
<dbReference type="PANTHER" id="PTHR13966:SF19">
    <property type="entry name" value="NUCLEASE EXOG, MITOCHONDRIAL"/>
    <property type="match status" value="1"/>
</dbReference>
<feature type="chain" id="PRO_5041988951" description="DNA/RNA non-specific endonuclease/pyrophosphatase/phosphodiesterase domain-containing protein" evidence="6">
    <location>
        <begin position="19"/>
        <end position="405"/>
    </location>
</feature>
<feature type="signal peptide" evidence="6">
    <location>
        <begin position="1"/>
        <end position="18"/>
    </location>
</feature>
<dbReference type="Pfam" id="PF01223">
    <property type="entry name" value="Endonuclease_NS"/>
    <property type="match status" value="1"/>
</dbReference>
<feature type="domain" description="DNA/RNA non-specific endonuclease/pyrophosphatase/phosphodiesterase" evidence="7">
    <location>
        <begin position="139"/>
        <end position="380"/>
    </location>
</feature>
<comment type="caution">
    <text evidence="8">The sequence shown here is derived from an EMBL/GenBank/DDBJ whole genome shotgun (WGS) entry which is preliminary data.</text>
</comment>
<reference evidence="8" key="1">
    <citation type="submission" date="2023-10" db="EMBL/GenBank/DDBJ databases">
        <title>Genome assemblies of two species of porcelain crab, Petrolisthes cinctipes and Petrolisthes manimaculis (Anomura: Porcellanidae).</title>
        <authorList>
            <person name="Angst P."/>
        </authorList>
    </citation>
    <scope>NUCLEOTIDE SEQUENCE</scope>
    <source>
        <strain evidence="8">PB745_01</strain>
        <tissue evidence="8">Gill</tissue>
    </source>
</reference>
<feature type="binding site" evidence="5">
    <location>
        <position position="258"/>
    </location>
    <ligand>
        <name>Mg(2+)</name>
        <dbReference type="ChEBI" id="CHEBI:18420"/>
        <note>catalytic</note>
    </ligand>
</feature>
<keyword evidence="3" id="KW-0378">Hydrolase</keyword>
<evidence type="ECO:0000256" key="3">
    <source>
        <dbReference type="ARBA" id="ARBA00022759"/>
    </source>
</evidence>
<dbReference type="GO" id="GO:0006309">
    <property type="term" value="P:apoptotic DNA fragmentation"/>
    <property type="evidence" value="ECO:0007669"/>
    <property type="project" value="TreeGrafter"/>
</dbReference>